<name>A0A1N6HQ75_9PROT</name>
<dbReference type="Pfam" id="PF13444">
    <property type="entry name" value="Acetyltransf_5"/>
    <property type="match status" value="1"/>
</dbReference>
<reference evidence="5 6" key="1">
    <citation type="submission" date="2016-12" db="EMBL/GenBank/DDBJ databases">
        <authorList>
            <person name="Song W.-J."/>
            <person name="Kurnit D.M."/>
        </authorList>
    </citation>
    <scope>NUCLEOTIDE SEQUENCE [LARGE SCALE GENOMIC DNA]</scope>
    <source>
        <strain evidence="5 6">ATCC 49181</strain>
    </source>
</reference>
<accession>A0A1N6HQ75</accession>
<keyword evidence="3" id="KW-0949">S-adenosyl-L-methionine</keyword>
<evidence type="ECO:0000256" key="1">
    <source>
        <dbReference type="ARBA" id="ARBA00022654"/>
    </source>
</evidence>
<dbReference type="EMBL" id="FSRO01000001">
    <property type="protein sequence ID" value="SIO21856.1"/>
    <property type="molecule type" value="Genomic_DNA"/>
</dbReference>
<keyword evidence="4" id="KW-0071">Autoinducer synthesis</keyword>
<evidence type="ECO:0000256" key="4">
    <source>
        <dbReference type="ARBA" id="ARBA00022929"/>
    </source>
</evidence>
<gene>
    <name evidence="5" type="ORF">SAMN02743940_1296</name>
</gene>
<dbReference type="GO" id="GO:0009372">
    <property type="term" value="P:quorum sensing"/>
    <property type="evidence" value="ECO:0007669"/>
    <property type="project" value="UniProtKB-KW"/>
</dbReference>
<proteinExistence type="predicted"/>
<keyword evidence="6" id="KW-1185">Reference proteome</keyword>
<evidence type="ECO:0000313" key="6">
    <source>
        <dbReference type="Proteomes" id="UP000185062"/>
    </source>
</evidence>
<dbReference type="Proteomes" id="UP000185062">
    <property type="component" value="Unassembled WGS sequence"/>
</dbReference>
<dbReference type="GO" id="GO:0016740">
    <property type="term" value="F:transferase activity"/>
    <property type="evidence" value="ECO:0007669"/>
    <property type="project" value="UniProtKB-KW"/>
</dbReference>
<sequence length="253" mass="28700">MTQSEKGNHKNTFNRYFQIVPAFSEALKDEVYRIRHQVYCEELGFESAQSNKRETDEYDIDSSHLLIRNIQSNEFIGCARIIRVHSVNPHCLLPFEKTCADTLDRTIVDPAKLPRHKIAEVSRLAVIAKYRRRKSDTANAISISSEDFGTAKQPRFPYIPVSLYLGSTKLASSYGIENAFTLTEERLANHFSKLGFDLQSIGGPIEHHGKRVPSMFSVNGTINKMYPPLRPLYQSIAADIDAHIPIDSRDSNK</sequence>
<dbReference type="InterPro" id="IPR016181">
    <property type="entry name" value="Acyl_CoA_acyltransferase"/>
</dbReference>
<dbReference type="AlphaFoldDB" id="A0A1N6HQ75"/>
<evidence type="ECO:0000256" key="3">
    <source>
        <dbReference type="ARBA" id="ARBA00022691"/>
    </source>
</evidence>
<dbReference type="PANTHER" id="PTHR39322">
    <property type="entry name" value="ACYL-HOMOSERINE-LACTONE SYNTHASE"/>
    <property type="match status" value="1"/>
</dbReference>
<dbReference type="Gene3D" id="3.40.630.30">
    <property type="match status" value="1"/>
</dbReference>
<dbReference type="GO" id="GO:0007165">
    <property type="term" value="P:signal transduction"/>
    <property type="evidence" value="ECO:0007669"/>
    <property type="project" value="TreeGrafter"/>
</dbReference>
<keyword evidence="2" id="KW-0808">Transferase</keyword>
<dbReference type="NCBIfam" id="TIGR03694">
    <property type="entry name" value="exosort_acyl"/>
    <property type="match status" value="1"/>
</dbReference>
<dbReference type="InterPro" id="IPR001690">
    <property type="entry name" value="Autoind_synthase"/>
</dbReference>
<dbReference type="STRING" id="44575.SAMN05216419_10582"/>
<dbReference type="RefSeq" id="WP_028462401.1">
    <property type="nucleotide sequence ID" value="NZ_FSRO01000001.1"/>
</dbReference>
<organism evidence="5 6">
    <name type="scientific">Nitrosomonas cryotolerans ATCC 49181</name>
    <dbReference type="NCBI Taxonomy" id="1131553"/>
    <lineage>
        <taxon>Bacteria</taxon>
        <taxon>Pseudomonadati</taxon>
        <taxon>Pseudomonadota</taxon>
        <taxon>Betaproteobacteria</taxon>
        <taxon>Nitrosomonadales</taxon>
        <taxon>Nitrosomonadaceae</taxon>
        <taxon>Nitrosomonas</taxon>
    </lineage>
</organism>
<evidence type="ECO:0000256" key="2">
    <source>
        <dbReference type="ARBA" id="ARBA00022679"/>
    </source>
</evidence>
<keyword evidence="1" id="KW-0673">Quorum sensing</keyword>
<protein>
    <submittedName>
        <fullName evidence="5">N-acyl amino acid synthase, PEP-CTERM/exosortase system-associated</fullName>
    </submittedName>
</protein>
<evidence type="ECO:0000313" key="5">
    <source>
        <dbReference type="EMBL" id="SIO21856.1"/>
    </source>
</evidence>
<dbReference type="SUPFAM" id="SSF55729">
    <property type="entry name" value="Acyl-CoA N-acyltransferases (Nat)"/>
    <property type="match status" value="1"/>
</dbReference>
<dbReference type="eggNOG" id="COG3916">
    <property type="taxonomic scope" value="Bacteria"/>
</dbReference>
<dbReference type="InterPro" id="IPR022484">
    <property type="entry name" value="PEP-CTERM/exosrtase_acylTfrase"/>
</dbReference>
<dbReference type="PANTHER" id="PTHR39322:SF1">
    <property type="entry name" value="ISOVALERYL-HOMOSERINE LACTONE SYNTHASE"/>
    <property type="match status" value="1"/>
</dbReference>